<accession>E8WW33</accession>
<keyword evidence="1" id="KW-0812">Transmembrane</keyword>
<evidence type="ECO:0000313" key="2">
    <source>
        <dbReference type="EMBL" id="ADW67339.1"/>
    </source>
</evidence>
<gene>
    <name evidence="2" type="ordered locus">AciX9_0265</name>
</gene>
<evidence type="ECO:0000256" key="1">
    <source>
        <dbReference type="SAM" id="Phobius"/>
    </source>
</evidence>
<dbReference type="STRING" id="1198114.AciX9_0265"/>
<dbReference type="EMBL" id="CP002480">
    <property type="protein sequence ID" value="ADW67339.1"/>
    <property type="molecule type" value="Genomic_DNA"/>
</dbReference>
<keyword evidence="1" id="KW-0472">Membrane</keyword>
<dbReference type="PaxDb" id="1198114-AciX9_0265"/>
<keyword evidence="1" id="KW-1133">Transmembrane helix</keyword>
<dbReference type="Proteomes" id="UP000000343">
    <property type="component" value="Chromosome"/>
</dbReference>
<dbReference type="AlphaFoldDB" id="E8WW33"/>
<keyword evidence="3" id="KW-1185">Reference proteome</keyword>
<sequence>MHVIKVTLILLGFWLVISFHFALILGSFIASSRVPPESELGRGPERLPKAKLYRLKIHK</sequence>
<dbReference type="HOGENOM" id="CLU_2954052_0_0_0"/>
<protein>
    <submittedName>
        <fullName evidence="2">Uncharacterized protein</fullName>
    </submittedName>
</protein>
<feature type="transmembrane region" description="Helical" evidence="1">
    <location>
        <begin position="6"/>
        <end position="30"/>
    </location>
</feature>
<evidence type="ECO:0000313" key="3">
    <source>
        <dbReference type="Proteomes" id="UP000000343"/>
    </source>
</evidence>
<dbReference type="KEGG" id="acm:AciX9_0265"/>
<name>E8WW33_GRATM</name>
<proteinExistence type="predicted"/>
<reference evidence="3" key="1">
    <citation type="submission" date="2011-01" db="EMBL/GenBank/DDBJ databases">
        <title>Complete sequence of chromosome of Acidobacterium sp. MP5ACTX9.</title>
        <authorList>
            <consortium name="US DOE Joint Genome Institute"/>
            <person name="Lucas S."/>
            <person name="Copeland A."/>
            <person name="Lapidus A."/>
            <person name="Cheng J.-F."/>
            <person name="Goodwin L."/>
            <person name="Pitluck S."/>
            <person name="Teshima H."/>
            <person name="Detter J.C."/>
            <person name="Han C."/>
            <person name="Tapia R."/>
            <person name="Land M."/>
            <person name="Hauser L."/>
            <person name="Kyrpides N."/>
            <person name="Ivanova N."/>
            <person name="Ovchinnikova G."/>
            <person name="Pagani I."/>
            <person name="Rawat S.R."/>
            <person name="Mannisto M."/>
            <person name="Haggblom M.M."/>
            <person name="Woyke T."/>
        </authorList>
    </citation>
    <scope>NUCLEOTIDE SEQUENCE [LARGE SCALE GENOMIC DNA]</scope>
    <source>
        <strain evidence="3">MP5ACTX9</strain>
    </source>
</reference>
<organism evidence="3">
    <name type="scientific">Granulicella tundricola (strain ATCC BAA-1859 / DSM 23138 / MP5ACTX9)</name>
    <dbReference type="NCBI Taxonomy" id="1198114"/>
    <lineage>
        <taxon>Bacteria</taxon>
        <taxon>Pseudomonadati</taxon>
        <taxon>Acidobacteriota</taxon>
        <taxon>Terriglobia</taxon>
        <taxon>Terriglobales</taxon>
        <taxon>Acidobacteriaceae</taxon>
        <taxon>Granulicella</taxon>
    </lineage>
</organism>